<dbReference type="InterPro" id="IPR050266">
    <property type="entry name" value="AB_hydrolase_sf"/>
</dbReference>
<protein>
    <submittedName>
        <fullName evidence="4">Pimeloyl-ACP methyl ester carboxylesterase</fullName>
    </submittedName>
</protein>
<dbReference type="PANTHER" id="PTHR43798:SF14">
    <property type="entry name" value="SERINE HYDROLASE-LIKE PROTEIN DDB_G0286239"/>
    <property type="match status" value="1"/>
</dbReference>
<dbReference type="EMBL" id="JACHHX010000001">
    <property type="protein sequence ID" value="MBB5014144.1"/>
    <property type="molecule type" value="Genomic_DNA"/>
</dbReference>
<keyword evidence="2" id="KW-0378">Hydrolase</keyword>
<dbReference type="PRINTS" id="PR00111">
    <property type="entry name" value="ABHYDROLASE"/>
</dbReference>
<evidence type="ECO:0000256" key="2">
    <source>
        <dbReference type="ARBA" id="ARBA00022801"/>
    </source>
</evidence>
<dbReference type="Pfam" id="PF00561">
    <property type="entry name" value="Abhydrolase_1"/>
    <property type="match status" value="1"/>
</dbReference>
<accession>A0A7W7V6I1</accession>
<dbReference type="InterPro" id="IPR029058">
    <property type="entry name" value="AB_hydrolase_fold"/>
</dbReference>
<dbReference type="Proteomes" id="UP000519004">
    <property type="component" value="Unassembled WGS sequence"/>
</dbReference>
<keyword evidence="5" id="KW-1185">Reference proteome</keyword>
<name>A0A7W7V6I1_9GAMM</name>
<sequence>MREILLDTPRGRLAALRHGPAGAPPVLALHGWLDNAASFLPLLPHLPDIDLVALDLPGHGHSYHRPPGAEYGLIDYLLDIDAAFDALGWARGRLLGHSLGGALATLYAAAAPERVERLALIEALGPLAGTPGGALSRLREALLQRRGPVGRSLRVFPDPAAAVRARMQANGLSEPAARLLVERGIAPVEGGFVWRSDPRLRLTSALRADEGTVREWLAGVECPVRLIAAAQSPPYFGAELRQARLACLRDGSAVVLPGGHHLHMETPAPVARELAAFLAG</sequence>
<evidence type="ECO:0000313" key="4">
    <source>
        <dbReference type="EMBL" id="MBB5014144.1"/>
    </source>
</evidence>
<dbReference type="GO" id="GO:0016787">
    <property type="term" value="F:hydrolase activity"/>
    <property type="evidence" value="ECO:0007669"/>
    <property type="project" value="UniProtKB-KW"/>
</dbReference>
<dbReference type="InterPro" id="IPR000073">
    <property type="entry name" value="AB_hydrolase_1"/>
</dbReference>
<comment type="caution">
    <text evidence="4">The sequence shown here is derived from an EMBL/GenBank/DDBJ whole genome shotgun (WGS) entry which is preliminary data.</text>
</comment>
<evidence type="ECO:0000256" key="1">
    <source>
        <dbReference type="ARBA" id="ARBA00008645"/>
    </source>
</evidence>
<evidence type="ECO:0000313" key="5">
    <source>
        <dbReference type="Proteomes" id="UP000519004"/>
    </source>
</evidence>
<dbReference type="SUPFAM" id="SSF53474">
    <property type="entry name" value="alpha/beta-Hydrolases"/>
    <property type="match status" value="1"/>
</dbReference>
<evidence type="ECO:0000259" key="3">
    <source>
        <dbReference type="Pfam" id="PF00561"/>
    </source>
</evidence>
<feature type="domain" description="AB hydrolase-1" evidence="3">
    <location>
        <begin position="24"/>
        <end position="144"/>
    </location>
</feature>
<dbReference type="AlphaFoldDB" id="A0A7W7V6I1"/>
<proteinExistence type="inferred from homology"/>
<dbReference type="PANTHER" id="PTHR43798">
    <property type="entry name" value="MONOACYLGLYCEROL LIPASE"/>
    <property type="match status" value="1"/>
</dbReference>
<dbReference type="RefSeq" id="WP_183946742.1">
    <property type="nucleotide sequence ID" value="NZ_JACHHX010000001.1"/>
</dbReference>
<organism evidence="4 5">
    <name type="scientific">Rehaibacterium terrae</name>
    <dbReference type="NCBI Taxonomy" id="1341696"/>
    <lineage>
        <taxon>Bacteria</taxon>
        <taxon>Pseudomonadati</taxon>
        <taxon>Pseudomonadota</taxon>
        <taxon>Gammaproteobacteria</taxon>
        <taxon>Lysobacterales</taxon>
        <taxon>Lysobacteraceae</taxon>
        <taxon>Rehaibacterium</taxon>
    </lineage>
</organism>
<dbReference type="GO" id="GO:0016020">
    <property type="term" value="C:membrane"/>
    <property type="evidence" value="ECO:0007669"/>
    <property type="project" value="TreeGrafter"/>
</dbReference>
<reference evidence="4 5" key="1">
    <citation type="submission" date="2020-08" db="EMBL/GenBank/DDBJ databases">
        <title>Genomic Encyclopedia of Type Strains, Phase IV (KMG-IV): sequencing the most valuable type-strain genomes for metagenomic binning, comparative biology and taxonomic classification.</title>
        <authorList>
            <person name="Goeker M."/>
        </authorList>
    </citation>
    <scope>NUCLEOTIDE SEQUENCE [LARGE SCALE GENOMIC DNA]</scope>
    <source>
        <strain evidence="4 5">DSM 25897</strain>
    </source>
</reference>
<gene>
    <name evidence="4" type="ORF">HNQ58_000015</name>
</gene>
<dbReference type="Gene3D" id="3.40.50.1820">
    <property type="entry name" value="alpha/beta hydrolase"/>
    <property type="match status" value="1"/>
</dbReference>
<comment type="similarity">
    <text evidence="1">Belongs to the AB hydrolase superfamily.</text>
</comment>